<sequence>MEMPANLQSLVTSLGPLKLTDTQRTVVTLGRLVRSRLSVHSYLRPECHRHKTYLRPVREGRFATPHHRFGLHVIAAAVRFRRAEHHSVPEVHAELACRSLPI</sequence>
<dbReference type="Proteomes" id="UP000324233">
    <property type="component" value="Chromosome"/>
</dbReference>
<keyword evidence="2" id="KW-1185">Reference proteome</keyword>
<accession>A0A5B9VU66</accession>
<gene>
    <name evidence="1" type="ORF">OJF2_05650</name>
</gene>
<dbReference type="KEGG" id="agv:OJF2_05650"/>
<evidence type="ECO:0000313" key="2">
    <source>
        <dbReference type="Proteomes" id="UP000324233"/>
    </source>
</evidence>
<dbReference type="EMBL" id="CP042997">
    <property type="protein sequence ID" value="QEH32096.1"/>
    <property type="molecule type" value="Genomic_DNA"/>
</dbReference>
<proteinExistence type="predicted"/>
<evidence type="ECO:0000313" key="1">
    <source>
        <dbReference type="EMBL" id="QEH32096.1"/>
    </source>
</evidence>
<organism evidence="1 2">
    <name type="scientific">Aquisphaera giovannonii</name>
    <dbReference type="NCBI Taxonomy" id="406548"/>
    <lineage>
        <taxon>Bacteria</taxon>
        <taxon>Pseudomonadati</taxon>
        <taxon>Planctomycetota</taxon>
        <taxon>Planctomycetia</taxon>
        <taxon>Isosphaerales</taxon>
        <taxon>Isosphaeraceae</taxon>
        <taxon>Aquisphaera</taxon>
    </lineage>
</organism>
<name>A0A5B9VU66_9BACT</name>
<dbReference type="AlphaFoldDB" id="A0A5B9VU66"/>
<protein>
    <submittedName>
        <fullName evidence="1">Uncharacterized protein</fullName>
    </submittedName>
</protein>
<reference evidence="1 2" key="1">
    <citation type="submission" date="2019-08" db="EMBL/GenBank/DDBJ databases">
        <title>Deep-cultivation of Planctomycetes and their phenomic and genomic characterization uncovers novel biology.</title>
        <authorList>
            <person name="Wiegand S."/>
            <person name="Jogler M."/>
            <person name="Boedeker C."/>
            <person name="Pinto D."/>
            <person name="Vollmers J."/>
            <person name="Rivas-Marin E."/>
            <person name="Kohn T."/>
            <person name="Peeters S.H."/>
            <person name="Heuer A."/>
            <person name="Rast P."/>
            <person name="Oberbeckmann S."/>
            <person name="Bunk B."/>
            <person name="Jeske O."/>
            <person name="Meyerdierks A."/>
            <person name="Storesund J.E."/>
            <person name="Kallscheuer N."/>
            <person name="Luecker S."/>
            <person name="Lage O.M."/>
            <person name="Pohl T."/>
            <person name="Merkel B.J."/>
            <person name="Hornburger P."/>
            <person name="Mueller R.-W."/>
            <person name="Bruemmer F."/>
            <person name="Labrenz M."/>
            <person name="Spormann A.M."/>
            <person name="Op den Camp H."/>
            <person name="Overmann J."/>
            <person name="Amann R."/>
            <person name="Jetten M.S.M."/>
            <person name="Mascher T."/>
            <person name="Medema M.H."/>
            <person name="Devos D.P."/>
            <person name="Kaster A.-K."/>
            <person name="Ovreas L."/>
            <person name="Rohde M."/>
            <person name="Galperin M.Y."/>
            <person name="Jogler C."/>
        </authorList>
    </citation>
    <scope>NUCLEOTIDE SEQUENCE [LARGE SCALE GENOMIC DNA]</scope>
    <source>
        <strain evidence="1 2">OJF2</strain>
    </source>
</reference>